<protein>
    <recommendedName>
        <fullName evidence="3">Fibronectin type-III domain-containing protein</fullName>
    </recommendedName>
</protein>
<evidence type="ECO:0000313" key="5">
    <source>
        <dbReference type="Proteomes" id="UP001500426"/>
    </source>
</evidence>
<dbReference type="Gene3D" id="2.60.120.260">
    <property type="entry name" value="Galactose-binding domain-like"/>
    <property type="match status" value="1"/>
</dbReference>
<dbReference type="InterPro" id="IPR036116">
    <property type="entry name" value="FN3_sf"/>
</dbReference>
<gene>
    <name evidence="4" type="ORF">GCM10022388_10320</name>
</gene>
<evidence type="ECO:0000256" key="1">
    <source>
        <dbReference type="ARBA" id="ARBA00022737"/>
    </source>
</evidence>
<keyword evidence="5" id="KW-1185">Reference proteome</keyword>
<dbReference type="EMBL" id="BAABCS010000009">
    <property type="protein sequence ID" value="GAA4046732.1"/>
    <property type="molecule type" value="Genomic_DNA"/>
</dbReference>
<dbReference type="SUPFAM" id="SSF49265">
    <property type="entry name" value="Fibronectin type III"/>
    <property type="match status" value="2"/>
</dbReference>
<evidence type="ECO:0000313" key="4">
    <source>
        <dbReference type="EMBL" id="GAA4046732.1"/>
    </source>
</evidence>
<dbReference type="Proteomes" id="UP001500426">
    <property type="component" value="Unassembled WGS sequence"/>
</dbReference>
<sequence>MKFKIAFLALLCSVFSWGQTIIYSSACSAASPAWTYNNTTAVQPIQQGTYWLLEDSDNIISEPFDVSSYVSGLSLSFLVGTYGAGAPNAPVFVEYSEDNGFTWSTTTFTSATPTSATLIASGVFSIPPSTSTQFKLRFNKGILGGRQGIRIDDILFTGLGPCTVPLNQASGITFSNPLINGATISWTNGVSTSGSMVVIRPTASLLLDPSTSTSYTPNTNYATAGQIDVDNRVVYLGGGTSVNVTGLNPETQYTATIYSYNALDCYNTTAPVSVNFYTLSTEPTAQPGAGTFTCAVGVPNTSVINLTFPAANTLGGDGYIILYRIGAAPTGVPTDGAFHAPGTVFGDAIVLGQTANTGTTTTYAATGLNSGTNYFFSIVPFNAFLSVSGTLNYRTAATILTTNCTTAVATSLITFANNGTQVTAANVPQGTTDLILHKFQLSVATANATLQGITATTNGTYVTADLLNLKVRYSVNNVLDAADATLSTFNSPGIAGVKTFPSFLSQVITAGTIGYIFITADISASATLNNTIALNVITTANVTFAAGVKGGTTTAGGTQTISPSAPAVPTSFTRVCTSNTTQSLTWAAPATGTFDGYLLVVRDGATPHAVTTIVASSQSFNSNYSLAPTYNATTSRVLYIGTGTSATITGLTPGVAYTYALYAYKNNGASSVFSTTATTITQTTAVPNVTGFGSTPANASGTVTWSNPNSACYDEVLAVVTTSPGITFAPSGNGSSYVPNTVYAAPNQVVFNSIGNFVTITGLTNGVTYYVEIFVRKGSEWSSGVETSFTPNLATVFKPGELVFVGFDGQYAGSGPDDQYMVATMVDIIPGTTFSIANSRYEAGAAANIRTDKWGGAGNDPSATPGVTNFTYNGSGNIPAGSVLVLNTNSSNVFSYEGVITGTTLTDRTSDFITTQPFGLGTTPNITTSNGDGEQIYLLQGNFVSDGLIDANEANYILTGTLLHGFTIKTGWVPFTSACSGVNGGGSNRQSRLPNALTCFNVESAVANTISGYYRNSAEHGSTSIRNIIKAIANVGTNWVIGTTRYTIDATSSATNRAGKTFIIGVSETSGQWVGDFDTNWFNCSNWGRLTVPDETVDVIIDNVTSINNSIIDYTATYSDFYADLAVCNNLTINGRSIIIQANSNNKLEVYGNVSIAASGTLDMNDSTNGTPDGQLYLFGNWTNNGTETNFDQGESTIHFKGSVAQVINNVAPRGTELFYNVVLDNDFNTAVSNDLIAQGDLTINATRTLNIDSNGFVYAYKRLNHNGDLSIANNGQFIQVDETDNNMGVYTGTKFQLTRTAQAKNFDYVYWSSPTENFAVTGIPTNNRYEWNTLFANANGTLGNWATASGNMTKGKGYIARASNGSATPVGLSTIFTGKPHNGQFNFAINRGNYNGADYDADLTNPNNVLTTKFDDNWNLVGNPYPSAIDAEEFLVQNQTKIEGAVWIWTHGLNPTSNVSPFYSNYQYNYSSSDYIKYNGLGSTDPDTFAGKIASGQGFMVNMLHTTATPNTITFTNNMRSDASMVQYDNTDFFRGVSTTTVGPVEEKHRIWLDIINTTSGQMDRTLLGYSTSSTLDVDHLYDCIFRPTSELSMYSIINSEPFIIQGRPLPFNNFDLVPLGIRIVAAGNHTIAIKKVDGLFEQNQDIYLEDKQLNIIHDLRQAPYNFTSSVGTFNDRFVLRYTTAALSNENFESIENSVFMSANDGQIKIRTINELLSEVTVYDVLGREIIKKTNIASSNLTLSNITARNQALIVKIKLENGEVVTRKVIL</sequence>
<dbReference type="Gene3D" id="2.60.40.10">
    <property type="entry name" value="Immunoglobulins"/>
    <property type="match status" value="1"/>
</dbReference>
<keyword evidence="2" id="KW-0732">Signal</keyword>
<dbReference type="PROSITE" id="PS50853">
    <property type="entry name" value="FN3"/>
    <property type="match status" value="1"/>
</dbReference>
<evidence type="ECO:0000256" key="2">
    <source>
        <dbReference type="SAM" id="SignalP"/>
    </source>
</evidence>
<accession>A0ABP7ULN1</accession>
<name>A0ABP7ULN1_9FLAO</name>
<evidence type="ECO:0000259" key="3">
    <source>
        <dbReference type="PROSITE" id="PS50853"/>
    </source>
</evidence>
<reference evidence="5" key="1">
    <citation type="journal article" date="2019" name="Int. J. Syst. Evol. Microbiol.">
        <title>The Global Catalogue of Microorganisms (GCM) 10K type strain sequencing project: providing services to taxonomists for standard genome sequencing and annotation.</title>
        <authorList>
            <consortium name="The Broad Institute Genomics Platform"/>
            <consortium name="The Broad Institute Genome Sequencing Center for Infectious Disease"/>
            <person name="Wu L."/>
            <person name="Ma J."/>
        </authorList>
    </citation>
    <scope>NUCLEOTIDE SEQUENCE [LARGE SCALE GENOMIC DNA]</scope>
    <source>
        <strain evidence="5">JCM 17068</strain>
    </source>
</reference>
<dbReference type="PANTHER" id="PTHR46708:SF2">
    <property type="entry name" value="FIBRONECTIN TYPE-III DOMAIN-CONTAINING PROTEIN"/>
    <property type="match status" value="1"/>
</dbReference>
<feature type="chain" id="PRO_5046575248" description="Fibronectin type-III domain-containing protein" evidence="2">
    <location>
        <begin position="19"/>
        <end position="1772"/>
    </location>
</feature>
<feature type="domain" description="Fibronectin type-III" evidence="3">
    <location>
        <begin position="568"/>
        <end position="687"/>
    </location>
</feature>
<keyword evidence="1" id="KW-0677">Repeat</keyword>
<dbReference type="Pfam" id="PF00041">
    <property type="entry name" value="fn3"/>
    <property type="match status" value="1"/>
</dbReference>
<dbReference type="InterPro" id="IPR013783">
    <property type="entry name" value="Ig-like_fold"/>
</dbReference>
<comment type="caution">
    <text evidence="4">The sequence shown here is derived from an EMBL/GenBank/DDBJ whole genome shotgun (WGS) entry which is preliminary data.</text>
</comment>
<dbReference type="InterPro" id="IPR003961">
    <property type="entry name" value="FN3_dom"/>
</dbReference>
<feature type="signal peptide" evidence="2">
    <location>
        <begin position="1"/>
        <end position="18"/>
    </location>
</feature>
<dbReference type="RefSeq" id="WP_345091638.1">
    <property type="nucleotide sequence ID" value="NZ_BAABCS010000009.1"/>
</dbReference>
<dbReference type="SMART" id="SM00060">
    <property type="entry name" value="FN3"/>
    <property type="match status" value="4"/>
</dbReference>
<dbReference type="NCBIfam" id="NF033708">
    <property type="entry name" value="T9SS_Cterm_ChiA"/>
    <property type="match status" value="1"/>
</dbReference>
<organism evidence="4 5">
    <name type="scientific">Flavobacterium chungnamense</name>
    <dbReference type="NCBI Taxonomy" id="706182"/>
    <lineage>
        <taxon>Bacteria</taxon>
        <taxon>Pseudomonadati</taxon>
        <taxon>Bacteroidota</taxon>
        <taxon>Flavobacteriia</taxon>
        <taxon>Flavobacteriales</taxon>
        <taxon>Flavobacteriaceae</taxon>
        <taxon>Flavobacterium</taxon>
    </lineage>
</organism>
<proteinExistence type="predicted"/>
<dbReference type="PANTHER" id="PTHR46708">
    <property type="entry name" value="TENASCIN"/>
    <property type="match status" value="1"/>
</dbReference>
<dbReference type="InterPro" id="IPR050991">
    <property type="entry name" value="ECM_Regulatory_Proteins"/>
</dbReference>